<name>A0AAE8N6Z5_9PEZI</name>
<proteinExistence type="predicted"/>
<dbReference type="AlphaFoldDB" id="A0AAE8N6Z5"/>
<sequence>MHLPLASLALAMAGRAAAQDHTLGFIGCSMAENVATGYVAAGGQRMWGPYGTGGAVVQSWTNSASASWRSFDAQAAKYGLPTAVWVQICIFAQAGVSYDEVNQLIANAREHAAPDAEIYISGQPLYEGGATCFLAGQGGAELTDEMAARAGEDEALNVTYVGKFWLGNVEVADGCHANAAGLTALGAQALEIFG</sequence>
<evidence type="ECO:0000313" key="3">
    <source>
        <dbReference type="Proteomes" id="UP001187682"/>
    </source>
</evidence>
<comment type="caution">
    <text evidence="2">The sequence shown here is derived from an EMBL/GenBank/DDBJ whole genome shotgun (WGS) entry which is preliminary data.</text>
</comment>
<protein>
    <submittedName>
        <fullName evidence="2">Uncharacterized protein</fullName>
    </submittedName>
</protein>
<organism evidence="2 3">
    <name type="scientific">Cephalotrichum gorgonifer</name>
    <dbReference type="NCBI Taxonomy" id="2041049"/>
    <lineage>
        <taxon>Eukaryota</taxon>
        <taxon>Fungi</taxon>
        <taxon>Dikarya</taxon>
        <taxon>Ascomycota</taxon>
        <taxon>Pezizomycotina</taxon>
        <taxon>Sordariomycetes</taxon>
        <taxon>Hypocreomycetidae</taxon>
        <taxon>Microascales</taxon>
        <taxon>Microascaceae</taxon>
        <taxon>Cephalotrichum</taxon>
    </lineage>
</organism>
<dbReference type="EMBL" id="ONZQ02000020">
    <property type="protein sequence ID" value="SPO07406.1"/>
    <property type="molecule type" value="Genomic_DNA"/>
</dbReference>
<feature type="signal peptide" evidence="1">
    <location>
        <begin position="1"/>
        <end position="18"/>
    </location>
</feature>
<accession>A0AAE8N6Z5</accession>
<feature type="chain" id="PRO_5042019796" evidence="1">
    <location>
        <begin position="19"/>
        <end position="194"/>
    </location>
</feature>
<evidence type="ECO:0000256" key="1">
    <source>
        <dbReference type="SAM" id="SignalP"/>
    </source>
</evidence>
<dbReference type="Proteomes" id="UP001187682">
    <property type="component" value="Unassembled WGS sequence"/>
</dbReference>
<gene>
    <name evidence="2" type="ORF">DNG_10100</name>
</gene>
<reference evidence="2" key="1">
    <citation type="submission" date="2018-03" db="EMBL/GenBank/DDBJ databases">
        <authorList>
            <person name="Guldener U."/>
        </authorList>
    </citation>
    <scope>NUCLEOTIDE SEQUENCE</scope>
</reference>
<evidence type="ECO:0000313" key="2">
    <source>
        <dbReference type="EMBL" id="SPO07406.1"/>
    </source>
</evidence>
<keyword evidence="3" id="KW-1185">Reference proteome</keyword>
<keyword evidence="1" id="KW-0732">Signal</keyword>